<name>A0A916XVM6_9HYPH</name>
<keyword evidence="4" id="KW-1185">Reference proteome</keyword>
<comment type="caution">
    <text evidence="3">The sequence shown here is derived from an EMBL/GenBank/DDBJ whole genome shotgun (WGS) entry which is preliminary data.</text>
</comment>
<keyword evidence="1" id="KW-1133">Transmembrane helix</keyword>
<dbReference type="PANTHER" id="PTHR40547">
    <property type="entry name" value="SLL0298 PROTEIN"/>
    <property type="match status" value="1"/>
</dbReference>
<dbReference type="AlphaFoldDB" id="A0A916XVM6"/>
<dbReference type="Proteomes" id="UP000613160">
    <property type="component" value="Unassembled WGS sequence"/>
</dbReference>
<feature type="transmembrane region" description="Helical" evidence="1">
    <location>
        <begin position="45"/>
        <end position="76"/>
    </location>
</feature>
<dbReference type="EMBL" id="BMJJ01000003">
    <property type="protein sequence ID" value="GGD13513.1"/>
    <property type="molecule type" value="Genomic_DNA"/>
</dbReference>
<reference evidence="3" key="1">
    <citation type="journal article" date="2014" name="Int. J. Syst. Evol. Microbiol.">
        <title>Complete genome sequence of Corynebacterium casei LMG S-19264T (=DSM 44701T), isolated from a smear-ripened cheese.</title>
        <authorList>
            <consortium name="US DOE Joint Genome Institute (JGI-PGF)"/>
            <person name="Walter F."/>
            <person name="Albersmeier A."/>
            <person name="Kalinowski J."/>
            <person name="Ruckert C."/>
        </authorList>
    </citation>
    <scope>NUCLEOTIDE SEQUENCE</scope>
    <source>
        <strain evidence="3">CGMCC 1.15493</strain>
    </source>
</reference>
<reference evidence="3" key="2">
    <citation type="submission" date="2020-09" db="EMBL/GenBank/DDBJ databases">
        <authorList>
            <person name="Sun Q."/>
            <person name="Zhou Y."/>
        </authorList>
    </citation>
    <scope>NUCLEOTIDE SEQUENCE</scope>
    <source>
        <strain evidence="3">CGMCC 1.15493</strain>
    </source>
</reference>
<proteinExistence type="predicted"/>
<evidence type="ECO:0000313" key="4">
    <source>
        <dbReference type="Proteomes" id="UP000613160"/>
    </source>
</evidence>
<evidence type="ECO:0000313" key="3">
    <source>
        <dbReference type="EMBL" id="GGD13513.1"/>
    </source>
</evidence>
<organism evidence="3 4">
    <name type="scientific">Aureimonas glaciei</name>
    <dbReference type="NCBI Taxonomy" id="1776957"/>
    <lineage>
        <taxon>Bacteria</taxon>
        <taxon>Pseudomonadati</taxon>
        <taxon>Pseudomonadota</taxon>
        <taxon>Alphaproteobacteria</taxon>
        <taxon>Hyphomicrobiales</taxon>
        <taxon>Aurantimonadaceae</taxon>
        <taxon>Aureimonas</taxon>
    </lineage>
</organism>
<evidence type="ECO:0000259" key="2">
    <source>
        <dbReference type="Pfam" id="PF09835"/>
    </source>
</evidence>
<feature type="transmembrane region" description="Helical" evidence="1">
    <location>
        <begin position="143"/>
        <end position="166"/>
    </location>
</feature>
<protein>
    <submittedName>
        <fullName evidence="3">Membrane protein</fullName>
    </submittedName>
</protein>
<accession>A0A916XVM6</accession>
<dbReference type="Pfam" id="PF09835">
    <property type="entry name" value="DUF2062"/>
    <property type="match status" value="1"/>
</dbReference>
<dbReference type="PANTHER" id="PTHR40547:SF1">
    <property type="entry name" value="SLL0298 PROTEIN"/>
    <property type="match status" value="1"/>
</dbReference>
<evidence type="ECO:0000256" key="1">
    <source>
        <dbReference type="SAM" id="Phobius"/>
    </source>
</evidence>
<feature type="domain" description="DUF2062" evidence="2">
    <location>
        <begin position="27"/>
        <end position="174"/>
    </location>
</feature>
<keyword evidence="1" id="KW-0472">Membrane</keyword>
<gene>
    <name evidence="3" type="ORF">GCM10011335_15370</name>
</gene>
<keyword evidence="1" id="KW-0812">Transmembrane</keyword>
<sequence length="199" mass="21976">MLFRRREKLGFWAKTRAMFWPKRSFARSLRYLQKRVLRLQATPHAIAAGFAAGAFASFTPLIGFHFLLSFAVAYVIAGNMAAAALGCIVGNPLTFPAIWASTYEVGRYLLKAETIDGTAPVGLGHALTHGDFWAVWDPFIKPMLVGSVPLGLFFGVVSYAIIYVAAKSFQERRTRNLLARAELRRRDRAPAAAAAREPS</sequence>
<dbReference type="InterPro" id="IPR018639">
    <property type="entry name" value="DUF2062"/>
</dbReference>
<dbReference type="RefSeq" id="WP_188850003.1">
    <property type="nucleotide sequence ID" value="NZ_BMJJ01000003.1"/>
</dbReference>